<dbReference type="PROSITE" id="PS51071">
    <property type="entry name" value="HTH_RPIR"/>
    <property type="match status" value="1"/>
</dbReference>
<dbReference type="SUPFAM" id="SSF46689">
    <property type="entry name" value="Homeodomain-like"/>
    <property type="match status" value="1"/>
</dbReference>
<dbReference type="Gene3D" id="3.40.50.10490">
    <property type="entry name" value="Glucose-6-phosphate isomerase like protein, domain 1"/>
    <property type="match status" value="1"/>
</dbReference>
<dbReference type="OrthoDB" id="1648815at2"/>
<gene>
    <name evidence="6" type="ORF">FD09_GL000123</name>
</gene>
<dbReference type="RefSeq" id="WP_057817216.1">
    <property type="nucleotide sequence ID" value="NZ_AZEC01000001.1"/>
</dbReference>
<dbReference type="EMBL" id="AZEC01000001">
    <property type="protein sequence ID" value="KRL14475.1"/>
    <property type="molecule type" value="Genomic_DNA"/>
</dbReference>
<dbReference type="Proteomes" id="UP000051330">
    <property type="component" value="Unassembled WGS sequence"/>
</dbReference>
<dbReference type="AlphaFoldDB" id="A0A0R1NCD1"/>
<feature type="domain" description="HTH rpiR-type" evidence="4">
    <location>
        <begin position="1"/>
        <end position="77"/>
    </location>
</feature>
<evidence type="ECO:0000259" key="4">
    <source>
        <dbReference type="PROSITE" id="PS51071"/>
    </source>
</evidence>
<dbReference type="STRING" id="1423792.FD09_GL000123"/>
<dbReference type="PATRIC" id="fig|1423792.3.peg.126"/>
<dbReference type="GO" id="GO:0097367">
    <property type="term" value="F:carbohydrate derivative binding"/>
    <property type="evidence" value="ECO:0007669"/>
    <property type="project" value="InterPro"/>
</dbReference>
<evidence type="ECO:0000256" key="1">
    <source>
        <dbReference type="ARBA" id="ARBA00023015"/>
    </source>
</evidence>
<evidence type="ECO:0000313" key="7">
    <source>
        <dbReference type="Proteomes" id="UP000051330"/>
    </source>
</evidence>
<dbReference type="GO" id="GO:1901135">
    <property type="term" value="P:carbohydrate derivative metabolic process"/>
    <property type="evidence" value="ECO:0007669"/>
    <property type="project" value="InterPro"/>
</dbReference>
<evidence type="ECO:0000256" key="2">
    <source>
        <dbReference type="ARBA" id="ARBA00023125"/>
    </source>
</evidence>
<dbReference type="InterPro" id="IPR046348">
    <property type="entry name" value="SIS_dom_sf"/>
</dbReference>
<dbReference type="GO" id="GO:0003677">
    <property type="term" value="F:DNA binding"/>
    <property type="evidence" value="ECO:0007669"/>
    <property type="project" value="UniProtKB-KW"/>
</dbReference>
<dbReference type="Pfam" id="PF01380">
    <property type="entry name" value="SIS"/>
    <property type="match status" value="1"/>
</dbReference>
<name>A0A0R1NCD1_9LACO</name>
<feature type="domain" description="SIS" evidence="5">
    <location>
        <begin position="123"/>
        <end position="254"/>
    </location>
</feature>
<protein>
    <submittedName>
        <fullName evidence="6">RpiR family transcriptional regulator</fullName>
    </submittedName>
</protein>
<evidence type="ECO:0000259" key="5">
    <source>
        <dbReference type="PROSITE" id="PS51464"/>
    </source>
</evidence>
<dbReference type="InterPro" id="IPR001347">
    <property type="entry name" value="SIS_dom"/>
</dbReference>
<comment type="caution">
    <text evidence="6">The sequence shown here is derived from an EMBL/GenBank/DDBJ whole genome shotgun (WGS) entry which is preliminary data.</text>
</comment>
<dbReference type="CDD" id="cd05013">
    <property type="entry name" value="SIS_RpiR"/>
    <property type="match status" value="1"/>
</dbReference>
<evidence type="ECO:0000256" key="3">
    <source>
        <dbReference type="ARBA" id="ARBA00023163"/>
    </source>
</evidence>
<dbReference type="Gene3D" id="1.10.10.10">
    <property type="entry name" value="Winged helix-like DNA-binding domain superfamily/Winged helix DNA-binding domain"/>
    <property type="match status" value="1"/>
</dbReference>
<dbReference type="InterPro" id="IPR009057">
    <property type="entry name" value="Homeodomain-like_sf"/>
</dbReference>
<reference evidence="6 7" key="1">
    <citation type="journal article" date="2015" name="Genome Announc.">
        <title>Expanding the biotechnology potential of lactobacilli through comparative genomics of 213 strains and associated genera.</title>
        <authorList>
            <person name="Sun Z."/>
            <person name="Harris H.M."/>
            <person name="McCann A."/>
            <person name="Guo C."/>
            <person name="Argimon S."/>
            <person name="Zhang W."/>
            <person name="Yang X."/>
            <person name="Jeffery I.B."/>
            <person name="Cooney J.C."/>
            <person name="Kagawa T.F."/>
            <person name="Liu W."/>
            <person name="Song Y."/>
            <person name="Salvetti E."/>
            <person name="Wrobel A."/>
            <person name="Rasinkangas P."/>
            <person name="Parkhill J."/>
            <person name="Rea M.C."/>
            <person name="O'Sullivan O."/>
            <person name="Ritari J."/>
            <person name="Douillard F.P."/>
            <person name="Paul Ross R."/>
            <person name="Yang R."/>
            <person name="Briner A.E."/>
            <person name="Felis G.E."/>
            <person name="de Vos W.M."/>
            <person name="Barrangou R."/>
            <person name="Klaenhammer T.R."/>
            <person name="Caufield P.W."/>
            <person name="Cui Y."/>
            <person name="Zhang H."/>
            <person name="O'Toole P.W."/>
        </authorList>
    </citation>
    <scope>NUCLEOTIDE SEQUENCE [LARGE SCALE GENOMIC DNA]</scope>
    <source>
        <strain evidence="6 7">DSM 12744</strain>
    </source>
</reference>
<dbReference type="PANTHER" id="PTHR30514">
    <property type="entry name" value="GLUCOKINASE"/>
    <property type="match status" value="1"/>
</dbReference>
<keyword evidence="2" id="KW-0238">DNA-binding</keyword>
<evidence type="ECO:0000313" key="6">
    <source>
        <dbReference type="EMBL" id="KRL14475.1"/>
    </source>
</evidence>
<keyword evidence="7" id="KW-1185">Reference proteome</keyword>
<dbReference type="InterPro" id="IPR036388">
    <property type="entry name" value="WH-like_DNA-bd_sf"/>
</dbReference>
<dbReference type="PROSITE" id="PS51464">
    <property type="entry name" value="SIS"/>
    <property type="match status" value="1"/>
</dbReference>
<accession>A0A0R1NCD1</accession>
<sequence length="297" mass="32836">MPIKRKITNAQDSLSDVEKKIADYVLGHPQAVLDMTVAQLAEASDASAATVVRLTKRIGVGGFTAFKIELAADLTKQNIDVDLNADIARNESLSRLKEKLLYNAKEALQDTVDQIDIEVFSEVARMLSGARQIYIFGVGASFLTAQNISQKWSRIGYPANALNDLNVLLPAIANGTKRDVLWIISNSGETPEAIYAAKTAKISHVGVISLTKFGNNSVSSASDISVHTSLPIERHHRIAATNSLLTQFMVVDLLFYYFVSRHYDASTNAINRSKDIVEAYQNRELRHKRNFISEKKI</sequence>
<proteinExistence type="predicted"/>
<dbReference type="InterPro" id="IPR035472">
    <property type="entry name" value="RpiR-like_SIS"/>
</dbReference>
<keyword evidence="1" id="KW-0805">Transcription regulation</keyword>
<dbReference type="GO" id="GO:0003700">
    <property type="term" value="F:DNA-binding transcription factor activity"/>
    <property type="evidence" value="ECO:0007669"/>
    <property type="project" value="InterPro"/>
</dbReference>
<dbReference type="InterPro" id="IPR000281">
    <property type="entry name" value="HTH_RpiR"/>
</dbReference>
<keyword evidence="3" id="KW-0804">Transcription</keyword>
<dbReference type="InterPro" id="IPR047640">
    <property type="entry name" value="RpiR-like"/>
</dbReference>
<dbReference type="PANTHER" id="PTHR30514:SF10">
    <property type="entry name" value="MURR_RPIR FAMILY TRANSCRIPTIONAL REGULATOR"/>
    <property type="match status" value="1"/>
</dbReference>
<organism evidence="6 7">
    <name type="scientific">Schleiferilactobacillus perolens DSM 12744</name>
    <dbReference type="NCBI Taxonomy" id="1423792"/>
    <lineage>
        <taxon>Bacteria</taxon>
        <taxon>Bacillati</taxon>
        <taxon>Bacillota</taxon>
        <taxon>Bacilli</taxon>
        <taxon>Lactobacillales</taxon>
        <taxon>Lactobacillaceae</taxon>
        <taxon>Schleiferilactobacillus</taxon>
    </lineage>
</organism>
<dbReference type="SUPFAM" id="SSF53697">
    <property type="entry name" value="SIS domain"/>
    <property type="match status" value="1"/>
</dbReference>
<dbReference type="Pfam" id="PF01418">
    <property type="entry name" value="HTH_6"/>
    <property type="match status" value="1"/>
</dbReference>